<name>A0A162Q6T1_PHYB8</name>
<dbReference type="VEuPathDB" id="FungiDB:PHYBLDRAFT_138159"/>
<dbReference type="Proteomes" id="UP000077315">
    <property type="component" value="Unassembled WGS sequence"/>
</dbReference>
<dbReference type="InParanoid" id="A0A162Q6T1"/>
<proteinExistence type="predicted"/>
<evidence type="ECO:0000313" key="1">
    <source>
        <dbReference type="EMBL" id="OAD80606.1"/>
    </source>
</evidence>
<protein>
    <submittedName>
        <fullName evidence="1">Uncharacterized protein</fullName>
    </submittedName>
</protein>
<keyword evidence="2" id="KW-1185">Reference proteome</keyword>
<organism evidence="1 2">
    <name type="scientific">Phycomyces blakesleeanus (strain ATCC 8743b / DSM 1359 / FGSC 10004 / NBRC 33097 / NRRL 1555)</name>
    <dbReference type="NCBI Taxonomy" id="763407"/>
    <lineage>
        <taxon>Eukaryota</taxon>
        <taxon>Fungi</taxon>
        <taxon>Fungi incertae sedis</taxon>
        <taxon>Mucoromycota</taxon>
        <taxon>Mucoromycotina</taxon>
        <taxon>Mucoromycetes</taxon>
        <taxon>Mucorales</taxon>
        <taxon>Phycomycetaceae</taxon>
        <taxon>Phycomyces</taxon>
    </lineage>
</organism>
<dbReference type="GeneID" id="28990855"/>
<dbReference type="RefSeq" id="XP_018298646.1">
    <property type="nucleotide sequence ID" value="XM_018429949.1"/>
</dbReference>
<accession>A0A162Q6T1</accession>
<evidence type="ECO:0000313" key="2">
    <source>
        <dbReference type="Proteomes" id="UP000077315"/>
    </source>
</evidence>
<sequence length="140" mass="15793">MNSTPQPDISQGVVIHDQTNNTLRHPVVHYVFEGEDFPNVPKEQLILIDIDPATTTLNSIDSYSPHFQVTDCQLEQSIPKDTFEEAFSTISLTIEGVSAPRLEDAEPIRSLDHLKESLLEFKTRNELANLVFSPFISEQI</sequence>
<dbReference type="EMBL" id="KV440971">
    <property type="protein sequence ID" value="OAD80606.1"/>
    <property type="molecule type" value="Genomic_DNA"/>
</dbReference>
<reference evidence="2" key="1">
    <citation type="submission" date="2015-06" db="EMBL/GenBank/DDBJ databases">
        <title>Expansion of signal transduction pathways in fungi by whole-genome duplication.</title>
        <authorList>
            <consortium name="DOE Joint Genome Institute"/>
            <person name="Corrochano L.M."/>
            <person name="Kuo A."/>
            <person name="Marcet-Houben M."/>
            <person name="Polaino S."/>
            <person name="Salamov A."/>
            <person name="Villalobos J.M."/>
            <person name="Alvarez M.I."/>
            <person name="Avalos J."/>
            <person name="Benito E.P."/>
            <person name="Benoit I."/>
            <person name="Burger G."/>
            <person name="Camino L.P."/>
            <person name="Canovas D."/>
            <person name="Cerda-Olmedo E."/>
            <person name="Cheng J.-F."/>
            <person name="Dominguez A."/>
            <person name="Elias M."/>
            <person name="Eslava A.P."/>
            <person name="Glaser F."/>
            <person name="Grimwood J."/>
            <person name="Gutierrez G."/>
            <person name="Heitman J."/>
            <person name="Henrissat B."/>
            <person name="Iturriaga E.A."/>
            <person name="Lang B.F."/>
            <person name="Lavin J.L."/>
            <person name="Lee S."/>
            <person name="Li W."/>
            <person name="Lindquist E."/>
            <person name="Lopez-Garcia S."/>
            <person name="Luque E.M."/>
            <person name="Marcos A.T."/>
            <person name="Martin J."/>
            <person name="McCluskey K."/>
            <person name="Medina H.R."/>
            <person name="Miralles-Duran A."/>
            <person name="Miyazaki A."/>
            <person name="Munoz-Torres E."/>
            <person name="Oguiza J.A."/>
            <person name="Ohm R."/>
            <person name="Olmedo M."/>
            <person name="Orejas M."/>
            <person name="Ortiz-Castellanos L."/>
            <person name="Pisabarro A.G."/>
            <person name="Rodriguez-Romero J."/>
            <person name="Ruiz-Herrera J."/>
            <person name="Ruiz-Vazquez R."/>
            <person name="Sanz C."/>
            <person name="Schackwitz W."/>
            <person name="Schmutz J."/>
            <person name="Shahriari M."/>
            <person name="Shelest E."/>
            <person name="Silva-Franco F."/>
            <person name="Soanes D."/>
            <person name="Syed K."/>
            <person name="Tagua V.G."/>
            <person name="Talbot N.J."/>
            <person name="Thon M."/>
            <person name="De vries R.P."/>
            <person name="Wiebenga A."/>
            <person name="Yadav J.S."/>
            <person name="Braun E.L."/>
            <person name="Baker S."/>
            <person name="Garre V."/>
            <person name="Horwitz B."/>
            <person name="Torres-Martinez S."/>
            <person name="Idnurm A."/>
            <person name="Herrera-Estrella A."/>
            <person name="Gabaldon T."/>
            <person name="Grigoriev I.V."/>
        </authorList>
    </citation>
    <scope>NUCLEOTIDE SEQUENCE [LARGE SCALE GENOMIC DNA]</scope>
    <source>
        <strain evidence="2">NRRL 1555(-)</strain>
    </source>
</reference>
<dbReference type="OrthoDB" id="1681166at2759"/>
<dbReference type="AlphaFoldDB" id="A0A162Q6T1"/>
<gene>
    <name evidence="1" type="ORF">PHYBLDRAFT_138159</name>
</gene>